<dbReference type="EMBL" id="JAIVFQ010000117">
    <property type="protein sequence ID" value="MCC5604260.1"/>
    <property type="molecule type" value="Genomic_DNA"/>
</dbReference>
<dbReference type="Pfam" id="PF00903">
    <property type="entry name" value="Glyoxalase"/>
    <property type="match status" value="1"/>
</dbReference>
<organism evidence="2 3">
    <name type="scientific">Nostoc favosum CHAB5714</name>
    <dbReference type="NCBI Taxonomy" id="2780399"/>
    <lineage>
        <taxon>Bacteria</taxon>
        <taxon>Bacillati</taxon>
        <taxon>Cyanobacteriota</taxon>
        <taxon>Cyanophyceae</taxon>
        <taxon>Nostocales</taxon>
        <taxon>Nostocaceae</taxon>
        <taxon>Nostoc</taxon>
        <taxon>Nostoc favosum</taxon>
    </lineage>
</organism>
<evidence type="ECO:0000313" key="2">
    <source>
        <dbReference type="EMBL" id="MCC5604260.1"/>
    </source>
</evidence>
<sequence>MQITASAISLNVDDVTASATFIKQHFAFHEEMSAEGFISLSRPDASFNLIFLQTGLETFKPIHMRGHRADGLLIVFVVDDIDREYIRIQSEGVPITTAIETEPWGERFFQVTDPNGVVIQLVQWITENTGELG</sequence>
<gene>
    <name evidence="2" type="ORF">LC586_35135</name>
</gene>
<dbReference type="Gene3D" id="3.10.180.10">
    <property type="entry name" value="2,3-Dihydroxybiphenyl 1,2-Dioxygenase, domain 1"/>
    <property type="match status" value="1"/>
</dbReference>
<evidence type="ECO:0000313" key="3">
    <source>
        <dbReference type="Proteomes" id="UP001199525"/>
    </source>
</evidence>
<dbReference type="PROSITE" id="PS51819">
    <property type="entry name" value="VOC"/>
    <property type="match status" value="1"/>
</dbReference>
<dbReference type="RefSeq" id="WP_229490087.1">
    <property type="nucleotide sequence ID" value="NZ_JAIVFQ010000117.1"/>
</dbReference>
<name>A0ABS8IKD0_9NOSO</name>
<dbReference type="InterPro" id="IPR004360">
    <property type="entry name" value="Glyas_Fos-R_dOase_dom"/>
</dbReference>
<evidence type="ECO:0000259" key="1">
    <source>
        <dbReference type="PROSITE" id="PS51819"/>
    </source>
</evidence>
<comment type="caution">
    <text evidence="2">The sequence shown here is derived from an EMBL/GenBank/DDBJ whole genome shotgun (WGS) entry which is preliminary data.</text>
</comment>
<proteinExistence type="predicted"/>
<dbReference type="InterPro" id="IPR037523">
    <property type="entry name" value="VOC_core"/>
</dbReference>
<protein>
    <submittedName>
        <fullName evidence="2">VOC family protein</fullName>
    </submittedName>
</protein>
<dbReference type="InterPro" id="IPR029068">
    <property type="entry name" value="Glyas_Bleomycin-R_OHBP_Dase"/>
</dbReference>
<reference evidence="2 3" key="1">
    <citation type="journal article" date="2021" name="Microorganisms">
        <title>Genome Evolution of Filamentous Cyanobacterium Nostoc Species: From Facultative Symbiosis to Free Living.</title>
        <authorList>
            <person name="Huo D."/>
            <person name="Li H."/>
            <person name="Cai F."/>
            <person name="Guo X."/>
            <person name="Qiao Z."/>
            <person name="Wang W."/>
            <person name="Yu G."/>
            <person name="Li R."/>
        </authorList>
    </citation>
    <scope>NUCLEOTIDE SEQUENCE [LARGE SCALE GENOMIC DNA]</scope>
    <source>
        <strain evidence="2 3">CHAB 5714</strain>
    </source>
</reference>
<accession>A0ABS8IKD0</accession>
<keyword evidence="3" id="KW-1185">Reference proteome</keyword>
<feature type="domain" description="VOC" evidence="1">
    <location>
        <begin position="4"/>
        <end position="124"/>
    </location>
</feature>
<dbReference type="SUPFAM" id="SSF54593">
    <property type="entry name" value="Glyoxalase/Bleomycin resistance protein/Dihydroxybiphenyl dioxygenase"/>
    <property type="match status" value="1"/>
</dbReference>
<dbReference type="Proteomes" id="UP001199525">
    <property type="component" value="Unassembled WGS sequence"/>
</dbReference>